<comment type="caution">
    <text evidence="9">The sequence shown here is derived from an EMBL/GenBank/DDBJ whole genome shotgun (WGS) entry which is preliminary data.</text>
</comment>
<feature type="compositionally biased region" description="Acidic residues" evidence="7">
    <location>
        <begin position="39"/>
        <end position="68"/>
    </location>
</feature>
<dbReference type="PANTHER" id="PTHR15710:SF217">
    <property type="entry name" value="E3 UBIQUITIN-PROTEIN LIGASE RDUF2"/>
    <property type="match status" value="1"/>
</dbReference>
<dbReference type="Gene3D" id="3.30.40.10">
    <property type="entry name" value="Zinc/RING finger domain, C3HC4 (zinc finger)"/>
    <property type="match status" value="1"/>
</dbReference>
<dbReference type="EC" id="2.3.2.27" evidence="2"/>
<dbReference type="PANTHER" id="PTHR15710">
    <property type="entry name" value="E3 UBIQUITIN-PROTEIN LIGASE PRAJA"/>
    <property type="match status" value="1"/>
</dbReference>
<dbReference type="GO" id="GO:0008270">
    <property type="term" value="F:zinc ion binding"/>
    <property type="evidence" value="ECO:0007669"/>
    <property type="project" value="UniProtKB-KW"/>
</dbReference>
<dbReference type="InterPro" id="IPR013083">
    <property type="entry name" value="Znf_RING/FYVE/PHD"/>
</dbReference>
<evidence type="ECO:0000313" key="10">
    <source>
        <dbReference type="Proteomes" id="UP001293593"/>
    </source>
</evidence>
<reference evidence="9" key="1">
    <citation type="submission" date="2023-10" db="EMBL/GenBank/DDBJ databases">
        <title>Chromosome-level genome of the transformable northern wattle, Acacia crassicarpa.</title>
        <authorList>
            <person name="Massaro I."/>
            <person name="Sinha N.R."/>
            <person name="Poethig S."/>
            <person name="Leichty A.R."/>
        </authorList>
    </citation>
    <scope>NUCLEOTIDE SEQUENCE</scope>
    <source>
        <strain evidence="9">Acra3RX</strain>
        <tissue evidence="9">Leaf</tissue>
    </source>
</reference>
<keyword evidence="10" id="KW-1185">Reference proteome</keyword>
<evidence type="ECO:0000256" key="6">
    <source>
        <dbReference type="PROSITE-ProRule" id="PRU00175"/>
    </source>
</evidence>
<organism evidence="9 10">
    <name type="scientific">Acacia crassicarpa</name>
    <name type="common">northern wattle</name>
    <dbReference type="NCBI Taxonomy" id="499986"/>
    <lineage>
        <taxon>Eukaryota</taxon>
        <taxon>Viridiplantae</taxon>
        <taxon>Streptophyta</taxon>
        <taxon>Embryophyta</taxon>
        <taxon>Tracheophyta</taxon>
        <taxon>Spermatophyta</taxon>
        <taxon>Magnoliopsida</taxon>
        <taxon>eudicotyledons</taxon>
        <taxon>Gunneridae</taxon>
        <taxon>Pentapetalae</taxon>
        <taxon>rosids</taxon>
        <taxon>fabids</taxon>
        <taxon>Fabales</taxon>
        <taxon>Fabaceae</taxon>
        <taxon>Caesalpinioideae</taxon>
        <taxon>mimosoid clade</taxon>
        <taxon>Acacieae</taxon>
        <taxon>Acacia</taxon>
    </lineage>
</organism>
<dbReference type="GO" id="GO:0016567">
    <property type="term" value="P:protein ubiquitination"/>
    <property type="evidence" value="ECO:0007669"/>
    <property type="project" value="TreeGrafter"/>
</dbReference>
<evidence type="ECO:0000259" key="8">
    <source>
        <dbReference type="PROSITE" id="PS50089"/>
    </source>
</evidence>
<protein>
    <recommendedName>
        <fullName evidence="2">RING-type E3 ubiquitin transferase</fullName>
        <ecNumber evidence="2">2.3.2.27</ecNumber>
    </recommendedName>
</protein>
<feature type="domain" description="RING-type" evidence="8">
    <location>
        <begin position="90"/>
        <end position="138"/>
    </location>
</feature>
<dbReference type="Pfam" id="PF13639">
    <property type="entry name" value="zf-RING_2"/>
    <property type="match status" value="1"/>
</dbReference>
<evidence type="ECO:0000256" key="1">
    <source>
        <dbReference type="ARBA" id="ARBA00000900"/>
    </source>
</evidence>
<keyword evidence="3" id="KW-0479">Metal-binding</keyword>
<proteinExistence type="predicted"/>
<evidence type="ECO:0000256" key="7">
    <source>
        <dbReference type="SAM" id="MobiDB-lite"/>
    </source>
</evidence>
<keyword evidence="4 6" id="KW-0863">Zinc-finger</keyword>
<gene>
    <name evidence="9" type="ORF">QN277_019446</name>
</gene>
<dbReference type="SUPFAM" id="SSF57850">
    <property type="entry name" value="RING/U-box"/>
    <property type="match status" value="1"/>
</dbReference>
<accession>A0AAE1MQZ5</accession>
<comment type="catalytic activity">
    <reaction evidence="1">
        <text>S-ubiquitinyl-[E2 ubiquitin-conjugating enzyme]-L-cysteine + [acceptor protein]-L-lysine = [E2 ubiquitin-conjugating enzyme]-L-cysteine + N(6)-ubiquitinyl-[acceptor protein]-L-lysine.</text>
        <dbReference type="EC" id="2.3.2.27"/>
    </reaction>
</comment>
<dbReference type="GO" id="GO:0061630">
    <property type="term" value="F:ubiquitin protein ligase activity"/>
    <property type="evidence" value="ECO:0007669"/>
    <property type="project" value="UniProtKB-EC"/>
</dbReference>
<dbReference type="GO" id="GO:0005737">
    <property type="term" value="C:cytoplasm"/>
    <property type="evidence" value="ECO:0007669"/>
    <property type="project" value="TreeGrafter"/>
</dbReference>
<dbReference type="SMART" id="SM00184">
    <property type="entry name" value="RING"/>
    <property type="match status" value="1"/>
</dbReference>
<dbReference type="AlphaFoldDB" id="A0AAE1MQZ5"/>
<feature type="region of interest" description="Disordered" evidence="7">
    <location>
        <begin position="39"/>
        <end position="73"/>
    </location>
</feature>
<dbReference type="EMBL" id="JAWXYG010000005">
    <property type="protein sequence ID" value="KAK4270668.1"/>
    <property type="molecule type" value="Genomic_DNA"/>
</dbReference>
<keyword evidence="5" id="KW-0862">Zinc</keyword>
<evidence type="ECO:0000313" key="9">
    <source>
        <dbReference type="EMBL" id="KAK4270668.1"/>
    </source>
</evidence>
<name>A0AAE1MQZ5_9FABA</name>
<evidence type="ECO:0000256" key="5">
    <source>
        <dbReference type="ARBA" id="ARBA00022833"/>
    </source>
</evidence>
<evidence type="ECO:0000256" key="3">
    <source>
        <dbReference type="ARBA" id="ARBA00022723"/>
    </source>
</evidence>
<sequence>MSNQTTGPSVFEIDQHTSFGPEIILTVLLDIQGDHVSESEFEEMFEESYSEEGEDDGNTDDEEIEGDDGNDHRKSIENLEKVKIQGFLMCSICLEEITPSDKEEEEGDVRIPKPCGHVYHHSCITKWLINHHTCPLCRFKITS</sequence>
<evidence type="ECO:0000256" key="4">
    <source>
        <dbReference type="ARBA" id="ARBA00022771"/>
    </source>
</evidence>
<dbReference type="PROSITE" id="PS50089">
    <property type="entry name" value="ZF_RING_2"/>
    <property type="match status" value="1"/>
</dbReference>
<dbReference type="InterPro" id="IPR001841">
    <property type="entry name" value="Znf_RING"/>
</dbReference>
<dbReference type="Proteomes" id="UP001293593">
    <property type="component" value="Unassembled WGS sequence"/>
</dbReference>
<evidence type="ECO:0000256" key="2">
    <source>
        <dbReference type="ARBA" id="ARBA00012483"/>
    </source>
</evidence>